<proteinExistence type="predicted"/>
<dbReference type="EMBL" id="BK014831">
    <property type="protein sequence ID" value="DAD77704.1"/>
    <property type="molecule type" value="Genomic_DNA"/>
</dbReference>
<sequence>MKKNEFIKLAENKGLKIVEVTQGMNGYPSGEYKAIIGFEDFKQAEDLAEEFGLEVLELRSRDGWQFYEKIGRRYNAFDEYEVYLSDDYNHYEYMSFEDFCKQEDVLGTLAEANSFDEMEANLEYYKTIYEYIQNLKECESVVVHRESGQVETVNKECCSYHYDVWHHEIALIDTDY</sequence>
<name>A0A8S5M6C4_9CAUD</name>
<organism evidence="1">
    <name type="scientific">Siphoviridae sp. ctCOj19</name>
    <dbReference type="NCBI Taxonomy" id="2826193"/>
    <lineage>
        <taxon>Viruses</taxon>
        <taxon>Duplodnaviria</taxon>
        <taxon>Heunggongvirae</taxon>
        <taxon>Uroviricota</taxon>
        <taxon>Caudoviricetes</taxon>
    </lineage>
</organism>
<protein>
    <submittedName>
        <fullName evidence="1">Uncharacterized protein</fullName>
    </submittedName>
</protein>
<evidence type="ECO:0000313" key="1">
    <source>
        <dbReference type="EMBL" id="DAD77704.1"/>
    </source>
</evidence>
<reference evidence="1" key="1">
    <citation type="journal article" date="2021" name="Proc. Natl. Acad. Sci. U.S.A.">
        <title>A Catalog of Tens of Thousands of Viruses from Human Metagenomes Reveals Hidden Associations with Chronic Diseases.</title>
        <authorList>
            <person name="Tisza M.J."/>
            <person name="Buck C.B."/>
        </authorList>
    </citation>
    <scope>NUCLEOTIDE SEQUENCE</scope>
    <source>
        <strain evidence="1">CtCOj19</strain>
    </source>
</reference>
<accession>A0A8S5M6C4</accession>